<sequence>MPAFIEKCSNMAPSWSPFSLSPPHQLNCLRPVCQSASDGGLEIAPQRCCQQKEKEMDALWCFLHISRPRSHSEREGRPRASSIFLSARKEQIDSPYPPRE</sequence>
<name>A0ACC2FHT2_DALPE</name>
<keyword evidence="2" id="KW-1185">Reference proteome</keyword>
<organism evidence="1 2">
    <name type="scientific">Dallia pectoralis</name>
    <name type="common">Alaska blackfish</name>
    <dbReference type="NCBI Taxonomy" id="75939"/>
    <lineage>
        <taxon>Eukaryota</taxon>
        <taxon>Metazoa</taxon>
        <taxon>Chordata</taxon>
        <taxon>Craniata</taxon>
        <taxon>Vertebrata</taxon>
        <taxon>Euteleostomi</taxon>
        <taxon>Actinopterygii</taxon>
        <taxon>Neopterygii</taxon>
        <taxon>Teleostei</taxon>
        <taxon>Protacanthopterygii</taxon>
        <taxon>Esociformes</taxon>
        <taxon>Umbridae</taxon>
        <taxon>Dallia</taxon>
    </lineage>
</organism>
<accession>A0ACC2FHT2</accession>
<reference evidence="1" key="1">
    <citation type="submission" date="2021-05" db="EMBL/GenBank/DDBJ databases">
        <authorList>
            <person name="Pan Q."/>
            <person name="Jouanno E."/>
            <person name="Zahm M."/>
            <person name="Klopp C."/>
            <person name="Cabau C."/>
            <person name="Louis A."/>
            <person name="Berthelot C."/>
            <person name="Parey E."/>
            <person name="Roest Crollius H."/>
            <person name="Montfort J."/>
            <person name="Robinson-Rechavi M."/>
            <person name="Bouchez O."/>
            <person name="Lampietro C."/>
            <person name="Lopez Roques C."/>
            <person name="Donnadieu C."/>
            <person name="Postlethwait J."/>
            <person name="Bobe J."/>
            <person name="Dillon D."/>
            <person name="Chandos A."/>
            <person name="von Hippel F."/>
            <person name="Guiguen Y."/>
        </authorList>
    </citation>
    <scope>NUCLEOTIDE SEQUENCE</scope>
    <source>
        <strain evidence="1">YG-Jan2019</strain>
    </source>
</reference>
<comment type="caution">
    <text evidence="1">The sequence shown here is derived from an EMBL/GenBank/DDBJ whole genome shotgun (WGS) entry which is preliminary data.</text>
</comment>
<proteinExistence type="predicted"/>
<evidence type="ECO:0000313" key="2">
    <source>
        <dbReference type="Proteomes" id="UP001157502"/>
    </source>
</evidence>
<evidence type="ECO:0000313" key="1">
    <source>
        <dbReference type="EMBL" id="KAJ7990925.1"/>
    </source>
</evidence>
<protein>
    <submittedName>
        <fullName evidence="1">Uncharacterized protein</fullName>
    </submittedName>
</protein>
<dbReference type="Proteomes" id="UP001157502">
    <property type="component" value="Chromosome 27"/>
</dbReference>
<dbReference type="EMBL" id="CM055754">
    <property type="protein sequence ID" value="KAJ7990925.1"/>
    <property type="molecule type" value="Genomic_DNA"/>
</dbReference>
<gene>
    <name evidence="1" type="ORF">DPEC_G00291940</name>
</gene>